<dbReference type="InterPro" id="IPR020845">
    <property type="entry name" value="AMP-binding_CS"/>
</dbReference>
<dbReference type="PROSITE" id="PS50075">
    <property type="entry name" value="CARRIER"/>
    <property type="match status" value="1"/>
</dbReference>
<dbReference type="InterPro" id="IPR006162">
    <property type="entry name" value="Ppantetheine_attach_site"/>
</dbReference>
<dbReference type="PROSITE" id="PS00455">
    <property type="entry name" value="AMP_BINDING"/>
    <property type="match status" value="1"/>
</dbReference>
<dbReference type="Pfam" id="PF13561">
    <property type="entry name" value="adh_short_C2"/>
    <property type="match status" value="1"/>
</dbReference>
<name>A0ABY8WTH8_9ACTN</name>
<dbReference type="SMART" id="SM00823">
    <property type="entry name" value="PKS_PP"/>
    <property type="match status" value="1"/>
</dbReference>
<dbReference type="PRINTS" id="PR00081">
    <property type="entry name" value="GDHRDH"/>
</dbReference>
<dbReference type="SUPFAM" id="SSF47336">
    <property type="entry name" value="ACP-like"/>
    <property type="match status" value="1"/>
</dbReference>
<dbReference type="Gene3D" id="3.30.300.30">
    <property type="match status" value="1"/>
</dbReference>
<dbReference type="Gene3D" id="3.30.559.10">
    <property type="entry name" value="Chloramphenicol acetyltransferase-like domain"/>
    <property type="match status" value="1"/>
</dbReference>
<dbReference type="InterPro" id="IPR045851">
    <property type="entry name" value="AMP-bd_C_sf"/>
</dbReference>
<evidence type="ECO:0000256" key="4">
    <source>
        <dbReference type="SAM" id="MobiDB-lite"/>
    </source>
</evidence>
<accession>A0ABY8WTH8</accession>
<dbReference type="EMBL" id="CP126980">
    <property type="protein sequence ID" value="WIN00444.1"/>
    <property type="molecule type" value="Genomic_DNA"/>
</dbReference>
<gene>
    <name evidence="6" type="ORF">ACTOB_004152</name>
</gene>
<dbReference type="InterPro" id="IPR000873">
    <property type="entry name" value="AMP-dep_synth/lig_dom"/>
</dbReference>
<dbReference type="Gene3D" id="3.30.559.30">
    <property type="entry name" value="Nonribosomal peptide synthetase, condensation domain"/>
    <property type="match status" value="1"/>
</dbReference>
<keyword evidence="2" id="KW-0596">Phosphopantetheine</keyword>
<reference evidence="6 7" key="1">
    <citation type="submission" date="2023-06" db="EMBL/GenBank/DDBJ databases">
        <authorList>
            <person name="Yushchuk O."/>
            <person name="Binda E."/>
            <person name="Ruckert-Reed C."/>
            <person name="Fedorenko V."/>
            <person name="Kalinowski J."/>
            <person name="Marinelli F."/>
        </authorList>
    </citation>
    <scope>NUCLEOTIDE SEQUENCE [LARGE SCALE GENOMIC DNA]</scope>
    <source>
        <strain evidence="6 7">NRRL 3884</strain>
    </source>
</reference>
<dbReference type="InterPro" id="IPR002347">
    <property type="entry name" value="SDR_fam"/>
</dbReference>
<protein>
    <submittedName>
        <fullName evidence="6">Amino acid adenylation domain-containing protein</fullName>
    </submittedName>
</protein>
<dbReference type="SMART" id="SM00822">
    <property type="entry name" value="PKS_KR"/>
    <property type="match status" value="1"/>
</dbReference>
<dbReference type="CDD" id="cd19531">
    <property type="entry name" value="LCL_NRPS-like"/>
    <property type="match status" value="1"/>
</dbReference>
<evidence type="ECO:0000256" key="3">
    <source>
        <dbReference type="ARBA" id="ARBA00022553"/>
    </source>
</evidence>
<dbReference type="Gene3D" id="3.40.50.12780">
    <property type="entry name" value="N-terminal domain of ligase-like"/>
    <property type="match status" value="1"/>
</dbReference>
<evidence type="ECO:0000256" key="2">
    <source>
        <dbReference type="ARBA" id="ARBA00022450"/>
    </source>
</evidence>
<dbReference type="Pfam" id="PF00501">
    <property type="entry name" value="AMP-binding"/>
    <property type="match status" value="1"/>
</dbReference>
<proteinExistence type="predicted"/>
<dbReference type="Gene3D" id="1.10.1200.10">
    <property type="entry name" value="ACP-like"/>
    <property type="match status" value="1"/>
</dbReference>
<dbReference type="SUPFAM" id="SSF56801">
    <property type="entry name" value="Acetyl-CoA synthetase-like"/>
    <property type="match status" value="1"/>
</dbReference>
<dbReference type="InterPro" id="IPR020806">
    <property type="entry name" value="PKS_PP-bd"/>
</dbReference>
<dbReference type="InterPro" id="IPR009081">
    <property type="entry name" value="PP-bd_ACP"/>
</dbReference>
<dbReference type="Gene3D" id="3.40.50.720">
    <property type="entry name" value="NAD(P)-binding Rossmann-like Domain"/>
    <property type="match status" value="1"/>
</dbReference>
<dbReference type="SUPFAM" id="SSF51735">
    <property type="entry name" value="NAD(P)-binding Rossmann-fold domains"/>
    <property type="match status" value="1"/>
</dbReference>
<dbReference type="PROSITE" id="PS00012">
    <property type="entry name" value="PHOSPHOPANTETHEINE"/>
    <property type="match status" value="1"/>
</dbReference>
<keyword evidence="7" id="KW-1185">Reference proteome</keyword>
<feature type="region of interest" description="Disordered" evidence="4">
    <location>
        <begin position="1058"/>
        <end position="1085"/>
    </location>
</feature>
<dbReference type="CDD" id="cd05930">
    <property type="entry name" value="A_NRPS"/>
    <property type="match status" value="1"/>
</dbReference>
<dbReference type="InterPro" id="IPR042099">
    <property type="entry name" value="ANL_N_sf"/>
</dbReference>
<dbReference type="Proteomes" id="UP001240150">
    <property type="component" value="Chromosome"/>
</dbReference>
<dbReference type="InterPro" id="IPR036736">
    <property type="entry name" value="ACP-like_sf"/>
</dbReference>
<feature type="domain" description="Carrier" evidence="5">
    <location>
        <begin position="984"/>
        <end position="1061"/>
    </location>
</feature>
<dbReference type="InterPro" id="IPR010071">
    <property type="entry name" value="AA_adenyl_dom"/>
</dbReference>
<feature type="compositionally biased region" description="Basic and acidic residues" evidence="4">
    <location>
        <begin position="1058"/>
        <end position="1067"/>
    </location>
</feature>
<dbReference type="RefSeq" id="WP_284921972.1">
    <property type="nucleotide sequence ID" value="NZ_CP126980.1"/>
</dbReference>
<keyword evidence="3" id="KW-0597">Phosphoprotein</keyword>
<dbReference type="NCBIfam" id="TIGR01733">
    <property type="entry name" value="AA-adenyl-dom"/>
    <property type="match status" value="1"/>
</dbReference>
<evidence type="ECO:0000313" key="6">
    <source>
        <dbReference type="EMBL" id="WIN00444.1"/>
    </source>
</evidence>
<dbReference type="InterPro" id="IPR057326">
    <property type="entry name" value="KR_dom"/>
</dbReference>
<comment type="cofactor">
    <cofactor evidence="1">
        <name>pantetheine 4'-phosphate</name>
        <dbReference type="ChEBI" id="CHEBI:47942"/>
    </cofactor>
</comment>
<dbReference type="InterPro" id="IPR001242">
    <property type="entry name" value="Condensation_dom"/>
</dbReference>
<dbReference type="InterPro" id="IPR023213">
    <property type="entry name" value="CAT-like_dom_sf"/>
</dbReference>
<dbReference type="Pfam" id="PF00550">
    <property type="entry name" value="PP-binding"/>
    <property type="match status" value="1"/>
</dbReference>
<dbReference type="SUPFAM" id="SSF52777">
    <property type="entry name" value="CoA-dependent acyltransferases"/>
    <property type="match status" value="2"/>
</dbReference>
<sequence>MTVDGITSHQGAGSPLSWFQERMWVHHQRDPESTSYSLPLLLSVRGDLDVPALEESLSLIVARHESLRTAYAMTDDGQALQFVTPPRPVRLPVLDVDRGQLLKQLDRVLEHRFDLGRGEVFIASLVRLSPDRHLLLLNVHHIAADAWSLQAVFFAELQGAYAACCRGRLPALPPLPVQYATYARAQRTADMSADLAYWRDALAGYEDSLELPTERPRRQRSGTTSASYAHRYSPGFALALERFARDHDCTIFMCLLAALGVTLSRYADKDDLCVGTTVSSRSDVELEPLIGFFVNILPLRLRIDEQSSVATLLEAVRRQVLDAFEHPAPYEQILRATDVARRGGGNPLVPVVMRHQNFPQTALGAPLPGGVTFTGYPEPGDTDADVRELLAREHVPARSEMELSYLGSGGELTVEVSYASDLYDGAAIERLLAHQQQVLEGMFADPSRRLAEIPMLRDGDVRQLLERADRAPVTEAPAWSFVSRFDALAGRSPDAVACWDERGAWTYAELARRAGQVAGALAARGVAPGDLVGVCLPRGGELLAALLGVWMAGAAYVPIDPGYPAAYSRQILDDAHPGVVVCRAAHQASFDVADARCLRVDDIPDDAPDAVRARHVAAPDALAYVMYTSGSTGRPKGVRVPHRQLVNWLGALEARLPFGAGEVVAQKTTFVFAVGVKELFAGLLNGCPQVVIADQTVRDTPAFVGALAEHHVTRLNLVPSHLAGVLDHLRASGTRLPALRVCVTAGEPLPSALVAAFRAVLPGARLLNNYGCTELNDVSYYDTAGFGGDGEFVPIGTPIANTKVYVLDRHGRLVPDGVPGELHVASAGMPEGYHGRDDLTAERFPPNPFGAAPSDRLYNTGDVVRHLPDGTLDFIGRWDFQVKVRGFRVEVRQVEKVMGDFDGIGARAVVGQGDRLVAFYTSRPDRTVDVAELRAFLHDRLPAYLVPDVFVPLDAMPALPNGKLDRRALAGSPAQQRPGEDHEPPVGATERALADIWALIVNVPVARIGRRTHFFDIGGHSLSAMRVLARIREEFGVEVGLSELFDAPRLDAVAAAIDRKTERRRPDASASARTPARPPRPSAGSGLLHDRVVLVTGGSRGIGRATALLLAEQGARVAVNYRDSEADARHVQETIEAEGGTAEIFRADVTRADDVAAMVAAVTDRFGRIDVLVANAHMPYRQRSFLDLDWTDLERKVGDELRAVFHPCRLVLPGMLERRNGSIIALSSTLSRQGGTGSLAQGTAKAAVDAFVRSLAAEFGPRGVRVNAVAPGVTLTDAAMGLAPAAREDAAARAPMRRNGLPEDVAGAVLFLASDLSRFMTGAYLPVDGGFTTL</sequence>
<dbReference type="Pfam" id="PF00668">
    <property type="entry name" value="Condensation"/>
    <property type="match status" value="1"/>
</dbReference>
<organism evidence="6 7">
    <name type="scientific">Actinoplanes oblitus</name>
    <dbReference type="NCBI Taxonomy" id="3040509"/>
    <lineage>
        <taxon>Bacteria</taxon>
        <taxon>Bacillati</taxon>
        <taxon>Actinomycetota</taxon>
        <taxon>Actinomycetes</taxon>
        <taxon>Micromonosporales</taxon>
        <taxon>Micromonosporaceae</taxon>
        <taxon>Actinoplanes</taxon>
    </lineage>
</organism>
<dbReference type="PANTHER" id="PTHR45527">
    <property type="entry name" value="NONRIBOSOMAL PEPTIDE SYNTHETASE"/>
    <property type="match status" value="1"/>
</dbReference>
<evidence type="ECO:0000313" key="7">
    <source>
        <dbReference type="Proteomes" id="UP001240150"/>
    </source>
</evidence>
<dbReference type="PANTHER" id="PTHR45527:SF1">
    <property type="entry name" value="FATTY ACID SYNTHASE"/>
    <property type="match status" value="1"/>
</dbReference>
<evidence type="ECO:0000259" key="5">
    <source>
        <dbReference type="PROSITE" id="PS50075"/>
    </source>
</evidence>
<evidence type="ECO:0000256" key="1">
    <source>
        <dbReference type="ARBA" id="ARBA00001957"/>
    </source>
</evidence>
<dbReference type="InterPro" id="IPR036291">
    <property type="entry name" value="NAD(P)-bd_dom_sf"/>
</dbReference>